<keyword evidence="8 11" id="KW-0472">Membrane</keyword>
<keyword evidence="5" id="KW-0378">Hydrolase</keyword>
<evidence type="ECO:0000313" key="13">
    <source>
        <dbReference type="EMBL" id="KAK7967225.1"/>
    </source>
</evidence>
<keyword evidence="4 11" id="KW-0812">Transmembrane</keyword>
<comment type="catalytic activity">
    <reaction evidence="9">
        <text>Hydrolyzes the peptide bond -P2-(S-farnesyl or geranylgeranyl)C-P1'-P2'-P3'-COOH where P1' and P2' are amino acids with aliphatic sidechains and P3' is any C-terminal residue.</text>
        <dbReference type="EC" id="3.4.26.1"/>
    </reaction>
</comment>
<dbReference type="EC" id="3.4.26.1" evidence="10"/>
<keyword evidence="7 11" id="KW-1133">Transmembrane helix</keyword>
<keyword evidence="3 13" id="KW-0645">Protease</keyword>
<evidence type="ECO:0000256" key="9">
    <source>
        <dbReference type="ARBA" id="ARBA00047280"/>
    </source>
</evidence>
<accession>A0ABR1QWZ5</accession>
<reference evidence="13 14" key="1">
    <citation type="submission" date="2023-01" db="EMBL/GenBank/DDBJ databases">
        <title>Analysis of 21 Apiospora genomes using comparative genomics revels a genus with tremendous synthesis potential of carbohydrate active enzymes and secondary metabolites.</title>
        <authorList>
            <person name="Sorensen T."/>
        </authorList>
    </citation>
    <scope>NUCLEOTIDE SEQUENCE [LARGE SCALE GENOMIC DNA]</scope>
    <source>
        <strain evidence="13 14">CBS 24483</strain>
    </source>
</reference>
<evidence type="ECO:0000256" key="1">
    <source>
        <dbReference type="ARBA" id="ARBA00004477"/>
    </source>
</evidence>
<dbReference type="PANTHER" id="PTHR13046:SF0">
    <property type="entry name" value="CAAX PRENYL PROTEASE 2"/>
    <property type="match status" value="1"/>
</dbReference>
<sequence>MPSITNIVSKYLGHHEERKSIPVRLYVCVVCTDLRAAKPPPITTGTAAALLVIYTLVYVLPFYLSPVTRPSKALSRDAPSVIRARITSVSFSCVACSIATLVILTSQGQATYADALHSMGYWPLGLVGTAKSLLLTAILFLGPLYEALVVDEGWRDWTSLQPVTALFKEWTTWRNIIAGPFTEEVLFRSASVPLMVLAHTSVAKTIFLSPVIFGLAHLHHFYEFRISHPGVPVMAAIMRSLLQLTYTSLFGAYATFVYLRTGSLLAIFVVHAFCNCMGFPRFWGRVEPSVSVSGDSPNKPSILPSIIYYTLLCVGAFFWWKNLGTLTKNPGELIPITI</sequence>
<proteinExistence type="inferred from homology"/>
<evidence type="ECO:0000256" key="4">
    <source>
        <dbReference type="ARBA" id="ARBA00022692"/>
    </source>
</evidence>
<feature type="transmembrane region" description="Helical" evidence="11">
    <location>
        <begin position="302"/>
        <end position="320"/>
    </location>
</feature>
<evidence type="ECO:0000256" key="11">
    <source>
        <dbReference type="SAM" id="Phobius"/>
    </source>
</evidence>
<feature type="transmembrane region" description="Helical" evidence="11">
    <location>
        <begin position="264"/>
        <end position="282"/>
    </location>
</feature>
<name>A0ABR1QWZ5_9PEZI</name>
<evidence type="ECO:0000256" key="3">
    <source>
        <dbReference type="ARBA" id="ARBA00022670"/>
    </source>
</evidence>
<keyword evidence="6" id="KW-0256">Endoplasmic reticulum</keyword>
<dbReference type="InterPro" id="IPR039731">
    <property type="entry name" value="Rce1"/>
</dbReference>
<protein>
    <recommendedName>
        <fullName evidence="10">intramembrane prenyl-peptidase Rce1</fullName>
        <ecNumber evidence="10">3.4.26.1</ecNumber>
    </recommendedName>
</protein>
<feature type="domain" description="CAAX prenyl protease 2/Lysostaphin resistance protein A-like" evidence="12">
    <location>
        <begin position="170"/>
        <end position="277"/>
    </location>
</feature>
<feature type="transmembrane region" description="Helical" evidence="11">
    <location>
        <begin position="124"/>
        <end position="145"/>
    </location>
</feature>
<feature type="transmembrane region" description="Helical" evidence="11">
    <location>
        <begin position="42"/>
        <end position="64"/>
    </location>
</feature>
<keyword evidence="14" id="KW-1185">Reference proteome</keyword>
<feature type="transmembrane region" description="Helical" evidence="11">
    <location>
        <begin position="236"/>
        <end position="259"/>
    </location>
</feature>
<dbReference type="InterPro" id="IPR003675">
    <property type="entry name" value="Rce1/LyrA-like_dom"/>
</dbReference>
<dbReference type="Proteomes" id="UP001391051">
    <property type="component" value="Unassembled WGS sequence"/>
</dbReference>
<evidence type="ECO:0000259" key="12">
    <source>
        <dbReference type="Pfam" id="PF02517"/>
    </source>
</evidence>
<evidence type="ECO:0000256" key="8">
    <source>
        <dbReference type="ARBA" id="ARBA00023136"/>
    </source>
</evidence>
<comment type="similarity">
    <text evidence="2">Belongs to the peptidase U48 family.</text>
</comment>
<gene>
    <name evidence="13" type="ORF">PG986_001502</name>
</gene>
<feature type="transmembrane region" description="Helical" evidence="11">
    <location>
        <begin position="84"/>
        <end position="104"/>
    </location>
</feature>
<evidence type="ECO:0000313" key="14">
    <source>
        <dbReference type="Proteomes" id="UP001391051"/>
    </source>
</evidence>
<dbReference type="Pfam" id="PF02517">
    <property type="entry name" value="Rce1-like"/>
    <property type="match status" value="1"/>
</dbReference>
<evidence type="ECO:0000256" key="7">
    <source>
        <dbReference type="ARBA" id="ARBA00022989"/>
    </source>
</evidence>
<evidence type="ECO:0000256" key="5">
    <source>
        <dbReference type="ARBA" id="ARBA00022801"/>
    </source>
</evidence>
<evidence type="ECO:0000256" key="2">
    <source>
        <dbReference type="ARBA" id="ARBA00006897"/>
    </source>
</evidence>
<feature type="transmembrane region" description="Helical" evidence="11">
    <location>
        <begin position="194"/>
        <end position="216"/>
    </location>
</feature>
<dbReference type="GO" id="GO:0006508">
    <property type="term" value="P:proteolysis"/>
    <property type="evidence" value="ECO:0007669"/>
    <property type="project" value="UniProtKB-KW"/>
</dbReference>
<evidence type="ECO:0000256" key="10">
    <source>
        <dbReference type="ARBA" id="ARBA00049729"/>
    </source>
</evidence>
<evidence type="ECO:0000256" key="6">
    <source>
        <dbReference type="ARBA" id="ARBA00022824"/>
    </source>
</evidence>
<comment type="subcellular location">
    <subcellularLocation>
        <location evidence="1">Endoplasmic reticulum membrane</location>
        <topology evidence="1">Multi-pass membrane protein</topology>
    </subcellularLocation>
</comment>
<dbReference type="RefSeq" id="XP_066706617.1">
    <property type="nucleotide sequence ID" value="XM_066837724.1"/>
</dbReference>
<dbReference type="PANTHER" id="PTHR13046">
    <property type="entry name" value="PROTEASE U48 CAAX PRENYL PROTEASE RCE1"/>
    <property type="match status" value="1"/>
</dbReference>
<dbReference type="GeneID" id="92070786"/>
<dbReference type="GO" id="GO:0008233">
    <property type="term" value="F:peptidase activity"/>
    <property type="evidence" value="ECO:0007669"/>
    <property type="project" value="UniProtKB-KW"/>
</dbReference>
<dbReference type="EMBL" id="JAQQWE010000001">
    <property type="protein sequence ID" value="KAK7967225.1"/>
    <property type="molecule type" value="Genomic_DNA"/>
</dbReference>
<comment type="caution">
    <text evidence="13">The sequence shown here is derived from an EMBL/GenBank/DDBJ whole genome shotgun (WGS) entry which is preliminary data.</text>
</comment>
<organism evidence="13 14">
    <name type="scientific">Apiospora aurea</name>
    <dbReference type="NCBI Taxonomy" id="335848"/>
    <lineage>
        <taxon>Eukaryota</taxon>
        <taxon>Fungi</taxon>
        <taxon>Dikarya</taxon>
        <taxon>Ascomycota</taxon>
        <taxon>Pezizomycotina</taxon>
        <taxon>Sordariomycetes</taxon>
        <taxon>Xylariomycetidae</taxon>
        <taxon>Amphisphaeriales</taxon>
        <taxon>Apiosporaceae</taxon>
        <taxon>Apiospora</taxon>
    </lineage>
</organism>